<dbReference type="EMBL" id="SNRW01003730">
    <property type="protein sequence ID" value="KAA6389054.1"/>
    <property type="molecule type" value="Genomic_DNA"/>
</dbReference>
<dbReference type="PANTHER" id="PTHR43671">
    <property type="entry name" value="SERINE/THREONINE-PROTEIN KINASE NEK"/>
    <property type="match status" value="1"/>
</dbReference>
<evidence type="ECO:0000256" key="5">
    <source>
        <dbReference type="ARBA" id="ARBA00022840"/>
    </source>
</evidence>
<organism evidence="8 9">
    <name type="scientific">Streblomastix strix</name>
    <dbReference type="NCBI Taxonomy" id="222440"/>
    <lineage>
        <taxon>Eukaryota</taxon>
        <taxon>Metamonada</taxon>
        <taxon>Preaxostyla</taxon>
        <taxon>Oxymonadida</taxon>
        <taxon>Streblomastigidae</taxon>
        <taxon>Streblomastix</taxon>
    </lineage>
</organism>
<dbReference type="PANTHER" id="PTHR43671:SF13">
    <property type="entry name" value="SERINE_THREONINE-PROTEIN KINASE NEK2"/>
    <property type="match status" value="1"/>
</dbReference>
<dbReference type="AlphaFoldDB" id="A0A5J4W241"/>
<evidence type="ECO:0000256" key="4">
    <source>
        <dbReference type="ARBA" id="ARBA00022777"/>
    </source>
</evidence>
<dbReference type="GO" id="GO:0005524">
    <property type="term" value="F:ATP binding"/>
    <property type="evidence" value="ECO:0007669"/>
    <property type="project" value="UniProtKB-KW"/>
</dbReference>
<dbReference type="PROSITE" id="PS50011">
    <property type="entry name" value="PROTEIN_KINASE_DOM"/>
    <property type="match status" value="1"/>
</dbReference>
<feature type="domain" description="Protein kinase" evidence="7">
    <location>
        <begin position="1"/>
        <end position="148"/>
    </location>
</feature>
<accession>A0A5J4W241</accession>
<sequence length="223" mass="26436">MLELQQEQDNKKQKEKQQEQDNEKQKDKDLEDKSKVYQDHKKDKLKILEVEKERKKFIKKYPKQTKAIDVWGIGIILSELLAKRHPFLDEKEKGKISSEELVRRITQEEPVELPKKYPELMRNLIKRMLIKDPKQRITSNEILVVPQVASKLFTTINNGEYISLDLQKYRALPYEQIEEEGGNEDIDAQMINTGQYGDIKAEAKYTLGQILNIFIDWSYKQIW</sequence>
<keyword evidence="5" id="KW-0067">ATP-binding</keyword>
<dbReference type="Gene3D" id="1.10.510.10">
    <property type="entry name" value="Transferase(Phosphotransferase) domain 1"/>
    <property type="match status" value="1"/>
</dbReference>
<protein>
    <recommendedName>
        <fullName evidence="1">non-specific serine/threonine protein kinase</fullName>
        <ecNumber evidence="1">2.7.11.1</ecNumber>
    </recommendedName>
</protein>
<dbReference type="InterPro" id="IPR000719">
    <property type="entry name" value="Prot_kinase_dom"/>
</dbReference>
<dbReference type="Proteomes" id="UP000324800">
    <property type="component" value="Unassembled WGS sequence"/>
</dbReference>
<evidence type="ECO:0000256" key="3">
    <source>
        <dbReference type="ARBA" id="ARBA00022741"/>
    </source>
</evidence>
<dbReference type="GO" id="GO:0004674">
    <property type="term" value="F:protein serine/threonine kinase activity"/>
    <property type="evidence" value="ECO:0007669"/>
    <property type="project" value="UniProtKB-EC"/>
</dbReference>
<proteinExistence type="predicted"/>
<evidence type="ECO:0000256" key="1">
    <source>
        <dbReference type="ARBA" id="ARBA00012513"/>
    </source>
</evidence>
<evidence type="ECO:0000256" key="6">
    <source>
        <dbReference type="SAM" id="MobiDB-lite"/>
    </source>
</evidence>
<keyword evidence="4" id="KW-0418">Kinase</keyword>
<dbReference type="OrthoDB" id="504170at2759"/>
<dbReference type="InterPro" id="IPR050660">
    <property type="entry name" value="NEK_Ser/Thr_kinase"/>
</dbReference>
<reference evidence="8 9" key="1">
    <citation type="submission" date="2019-03" db="EMBL/GenBank/DDBJ databases">
        <title>Single cell metagenomics reveals metabolic interactions within the superorganism composed of flagellate Streblomastix strix and complex community of Bacteroidetes bacteria on its surface.</title>
        <authorList>
            <person name="Treitli S.C."/>
            <person name="Kolisko M."/>
            <person name="Husnik F."/>
            <person name="Keeling P."/>
            <person name="Hampl V."/>
        </authorList>
    </citation>
    <scope>NUCLEOTIDE SEQUENCE [LARGE SCALE GENOMIC DNA]</scope>
    <source>
        <strain evidence="8">ST1C</strain>
    </source>
</reference>
<keyword evidence="2" id="KW-0808">Transferase</keyword>
<keyword evidence="3" id="KW-0547">Nucleotide-binding</keyword>
<dbReference type="Pfam" id="PF00069">
    <property type="entry name" value="Pkinase"/>
    <property type="match status" value="1"/>
</dbReference>
<evidence type="ECO:0000256" key="2">
    <source>
        <dbReference type="ARBA" id="ARBA00022679"/>
    </source>
</evidence>
<evidence type="ECO:0000259" key="7">
    <source>
        <dbReference type="PROSITE" id="PS50011"/>
    </source>
</evidence>
<gene>
    <name evidence="8" type="ORF">EZS28_015419</name>
</gene>
<evidence type="ECO:0000313" key="8">
    <source>
        <dbReference type="EMBL" id="KAA6389054.1"/>
    </source>
</evidence>
<evidence type="ECO:0000313" key="9">
    <source>
        <dbReference type="Proteomes" id="UP000324800"/>
    </source>
</evidence>
<comment type="caution">
    <text evidence="8">The sequence shown here is derived from an EMBL/GenBank/DDBJ whole genome shotgun (WGS) entry which is preliminary data.</text>
</comment>
<feature type="compositionally biased region" description="Basic and acidic residues" evidence="6">
    <location>
        <begin position="8"/>
        <end position="37"/>
    </location>
</feature>
<dbReference type="InterPro" id="IPR011009">
    <property type="entry name" value="Kinase-like_dom_sf"/>
</dbReference>
<feature type="region of interest" description="Disordered" evidence="6">
    <location>
        <begin position="1"/>
        <end position="37"/>
    </location>
</feature>
<name>A0A5J4W241_9EUKA</name>
<dbReference type="SUPFAM" id="SSF56112">
    <property type="entry name" value="Protein kinase-like (PK-like)"/>
    <property type="match status" value="1"/>
</dbReference>
<dbReference type="EC" id="2.7.11.1" evidence="1"/>